<dbReference type="InterPro" id="IPR032675">
    <property type="entry name" value="LRR_dom_sf"/>
</dbReference>
<keyword evidence="3" id="KW-1185">Reference proteome</keyword>
<comment type="caution">
    <text evidence="2">The sequence shown here is derived from an EMBL/GenBank/DDBJ whole genome shotgun (WGS) entry which is preliminary data.</text>
</comment>
<evidence type="ECO:0000313" key="3">
    <source>
        <dbReference type="Proteomes" id="UP000478052"/>
    </source>
</evidence>
<dbReference type="OrthoDB" id="5859291at2759"/>
<sequence>MKFNFVLYYSIILDFTIIMLRTLQSHIFKQNMIKMNTRYLWQWIDDTFNWQVLDDDRIKEIGPNLACAEWLMKNGARVKWKGCKEYVSHYDCLPNSTSIHLKQFLIEQVYAGKEASISHIGFKNCTHISKMEFDGCDSIDNEALSKLNILKDYLIALKINDCVNISDQGIMSLEQLQALKYLELKNINSLSHPEIMIDHLKAKLPECNVQYCSNLLY</sequence>
<evidence type="ECO:0000313" key="2">
    <source>
        <dbReference type="EMBL" id="KAF0765216.1"/>
    </source>
</evidence>
<accession>A0A6G0Z3F5</accession>
<proteinExistence type="predicted"/>
<gene>
    <name evidence="2" type="ORF">FWK35_00034418</name>
</gene>
<keyword evidence="1" id="KW-0472">Membrane</keyword>
<organism evidence="2 3">
    <name type="scientific">Aphis craccivora</name>
    <name type="common">Cowpea aphid</name>
    <dbReference type="NCBI Taxonomy" id="307492"/>
    <lineage>
        <taxon>Eukaryota</taxon>
        <taxon>Metazoa</taxon>
        <taxon>Ecdysozoa</taxon>
        <taxon>Arthropoda</taxon>
        <taxon>Hexapoda</taxon>
        <taxon>Insecta</taxon>
        <taxon>Pterygota</taxon>
        <taxon>Neoptera</taxon>
        <taxon>Paraneoptera</taxon>
        <taxon>Hemiptera</taxon>
        <taxon>Sternorrhyncha</taxon>
        <taxon>Aphidomorpha</taxon>
        <taxon>Aphidoidea</taxon>
        <taxon>Aphididae</taxon>
        <taxon>Aphidini</taxon>
        <taxon>Aphis</taxon>
        <taxon>Aphis</taxon>
    </lineage>
</organism>
<keyword evidence="1" id="KW-0812">Transmembrane</keyword>
<evidence type="ECO:0000256" key="1">
    <source>
        <dbReference type="SAM" id="Phobius"/>
    </source>
</evidence>
<keyword evidence="1" id="KW-1133">Transmembrane helix</keyword>
<dbReference type="Proteomes" id="UP000478052">
    <property type="component" value="Unassembled WGS sequence"/>
</dbReference>
<reference evidence="2 3" key="1">
    <citation type="submission" date="2019-08" db="EMBL/GenBank/DDBJ databases">
        <title>Whole genome of Aphis craccivora.</title>
        <authorList>
            <person name="Voronova N.V."/>
            <person name="Shulinski R.S."/>
            <person name="Bandarenka Y.V."/>
            <person name="Zhorov D.G."/>
            <person name="Warner D."/>
        </authorList>
    </citation>
    <scope>NUCLEOTIDE SEQUENCE [LARGE SCALE GENOMIC DNA]</scope>
    <source>
        <strain evidence="2">180601</strain>
        <tissue evidence="2">Whole Body</tissue>
    </source>
</reference>
<dbReference type="SUPFAM" id="SSF52047">
    <property type="entry name" value="RNI-like"/>
    <property type="match status" value="1"/>
</dbReference>
<protein>
    <submittedName>
        <fullName evidence="2">ATP synthase subunit s, mitochondrial-like</fullName>
    </submittedName>
</protein>
<dbReference type="AlphaFoldDB" id="A0A6G0Z3F5"/>
<feature type="transmembrane region" description="Helical" evidence="1">
    <location>
        <begin position="6"/>
        <end position="23"/>
    </location>
</feature>
<dbReference type="EMBL" id="VUJU01001454">
    <property type="protein sequence ID" value="KAF0765216.1"/>
    <property type="molecule type" value="Genomic_DNA"/>
</dbReference>
<dbReference type="Gene3D" id="3.80.10.10">
    <property type="entry name" value="Ribonuclease Inhibitor"/>
    <property type="match status" value="1"/>
</dbReference>
<name>A0A6G0Z3F5_APHCR</name>